<dbReference type="OrthoDB" id="411615at2759"/>
<organism evidence="2 3">
    <name type="scientific">Panicum miliaceum</name>
    <name type="common">Proso millet</name>
    <name type="synonym">Broomcorn millet</name>
    <dbReference type="NCBI Taxonomy" id="4540"/>
    <lineage>
        <taxon>Eukaryota</taxon>
        <taxon>Viridiplantae</taxon>
        <taxon>Streptophyta</taxon>
        <taxon>Embryophyta</taxon>
        <taxon>Tracheophyta</taxon>
        <taxon>Spermatophyta</taxon>
        <taxon>Magnoliopsida</taxon>
        <taxon>Liliopsida</taxon>
        <taxon>Poales</taxon>
        <taxon>Poaceae</taxon>
        <taxon>PACMAD clade</taxon>
        <taxon>Panicoideae</taxon>
        <taxon>Panicodae</taxon>
        <taxon>Paniceae</taxon>
        <taxon>Panicinae</taxon>
        <taxon>Panicum</taxon>
        <taxon>Panicum sect. Panicum</taxon>
    </lineage>
</organism>
<protein>
    <submittedName>
        <fullName evidence="2">Uncharacterized protein</fullName>
    </submittedName>
</protein>
<evidence type="ECO:0000256" key="1">
    <source>
        <dbReference type="SAM" id="MobiDB-lite"/>
    </source>
</evidence>
<comment type="caution">
    <text evidence="2">The sequence shown here is derived from an EMBL/GenBank/DDBJ whole genome shotgun (WGS) entry which is preliminary data.</text>
</comment>
<keyword evidence="3" id="KW-1185">Reference proteome</keyword>
<sequence>MPVPEVIPSEATQSENVEPVFQDPIDNNIAADQGEPPQAPAENVQIEEAPRRSQRERRSAIPDYYEVYNTEEFRMEDNPISFEEAMRSRHLSKWFEAMEDEMKSMSTNRVWDLEVISKGVKTVGCK</sequence>
<dbReference type="Proteomes" id="UP000275267">
    <property type="component" value="Unassembled WGS sequence"/>
</dbReference>
<proteinExistence type="predicted"/>
<evidence type="ECO:0000313" key="2">
    <source>
        <dbReference type="EMBL" id="RLN17067.1"/>
    </source>
</evidence>
<reference evidence="3" key="1">
    <citation type="journal article" date="2019" name="Nat. Commun.">
        <title>The genome of broomcorn millet.</title>
        <authorList>
            <person name="Zou C."/>
            <person name="Miki D."/>
            <person name="Li D."/>
            <person name="Tang Q."/>
            <person name="Xiao L."/>
            <person name="Rajput S."/>
            <person name="Deng P."/>
            <person name="Jia W."/>
            <person name="Huang R."/>
            <person name="Zhang M."/>
            <person name="Sun Y."/>
            <person name="Hu J."/>
            <person name="Fu X."/>
            <person name="Schnable P.S."/>
            <person name="Li F."/>
            <person name="Zhang H."/>
            <person name="Feng B."/>
            <person name="Zhu X."/>
            <person name="Liu R."/>
            <person name="Schnable J.C."/>
            <person name="Zhu J.-K."/>
            <person name="Zhang H."/>
        </authorList>
    </citation>
    <scope>NUCLEOTIDE SEQUENCE [LARGE SCALE GENOMIC DNA]</scope>
</reference>
<dbReference type="EMBL" id="PQIB02000005">
    <property type="protein sequence ID" value="RLN17067.1"/>
    <property type="molecule type" value="Genomic_DNA"/>
</dbReference>
<accession>A0A3L6S7W9</accession>
<evidence type="ECO:0000313" key="3">
    <source>
        <dbReference type="Proteomes" id="UP000275267"/>
    </source>
</evidence>
<dbReference type="AlphaFoldDB" id="A0A3L6S7W9"/>
<name>A0A3L6S7W9_PANMI</name>
<feature type="compositionally biased region" description="Basic and acidic residues" evidence="1">
    <location>
        <begin position="48"/>
        <end position="59"/>
    </location>
</feature>
<feature type="region of interest" description="Disordered" evidence="1">
    <location>
        <begin position="1"/>
        <end position="59"/>
    </location>
</feature>
<dbReference type="STRING" id="4540.A0A3L6S7W9"/>
<gene>
    <name evidence="2" type="ORF">C2845_PM02G32650</name>
</gene>